<organism evidence="2 3">
    <name type="scientific">Floridaenema fluviatile BLCC-F154</name>
    <dbReference type="NCBI Taxonomy" id="3153640"/>
    <lineage>
        <taxon>Bacteria</taxon>
        <taxon>Bacillati</taxon>
        <taxon>Cyanobacteriota</taxon>
        <taxon>Cyanophyceae</taxon>
        <taxon>Oscillatoriophycideae</taxon>
        <taxon>Aerosakkonematales</taxon>
        <taxon>Aerosakkonemataceae</taxon>
        <taxon>Floridanema</taxon>
        <taxon>Floridanema fluviatile</taxon>
    </lineage>
</organism>
<dbReference type="InterPro" id="IPR055259">
    <property type="entry name" value="YkvP/CgeB_Glyco_trans-like"/>
</dbReference>
<keyword evidence="3" id="KW-1185">Reference proteome</keyword>
<keyword evidence="2" id="KW-0808">Transferase</keyword>
<evidence type="ECO:0000313" key="2">
    <source>
        <dbReference type="EMBL" id="MFB2936496.1"/>
    </source>
</evidence>
<dbReference type="RefSeq" id="WP_413257991.1">
    <property type="nucleotide sequence ID" value="NZ_JBHFNS010000058.1"/>
</dbReference>
<name>A0ABV4YDD2_9CYAN</name>
<reference evidence="2 3" key="1">
    <citation type="submission" date="2024-09" db="EMBL/GenBank/DDBJ databases">
        <title>Floridaenema gen nov. (Aerosakkonemataceae, Aerosakkonematales ord. nov., Cyanobacteria) from benthic tropical and subtropical fresh waters, with the description of four new species.</title>
        <authorList>
            <person name="Moretto J.A."/>
            <person name="Berthold D.E."/>
            <person name="Lefler F.W."/>
            <person name="Huang I.-S."/>
            <person name="Laughinghouse H. IV."/>
        </authorList>
    </citation>
    <scope>NUCLEOTIDE SEQUENCE [LARGE SCALE GENOMIC DNA]</scope>
    <source>
        <strain evidence="2 3">BLCC-F154</strain>
    </source>
</reference>
<dbReference type="EC" id="2.4.-.-" evidence="2"/>
<proteinExistence type="predicted"/>
<sequence length="419" mass="48815">MVKDNCRIMFKNSIKKILGEKTVDFAKKIVVEINYLIFEVWLIRWQFILLMLFKEQKWDRRSESKLSFRKIESTDDRNIARNIRSTNSEKIKPRILFVTEKWCDCNPNSGITNSEHNLFGSLEASDLATQDRLHFDEYYYKYNRSADRALLEKCLEFQPSLIVITWLPEGSIFNPKWETLRLIKSKLKIPIVAIWFESISKSLNMNIAEKLLPLVDLNIVLDSTTAYLEATNNPEKYLPLWTPQDPRIFYNSDRERDIDISFVGSIHRQNDTERRNGIAALKAEGIQVFQAGGQRENRLSVDEYAEIIRRSKITLNFSNVGYDNTGGPTVQCKGRVFEATLSGAMLLESENSETAKWLEPMVDYVPFRDTADLVEKAKYYLENHSEREEIAARGYKTAMEKYTADKFWKSVFDRVLGKD</sequence>
<dbReference type="SUPFAM" id="SSF53756">
    <property type="entry name" value="UDP-Glycosyltransferase/glycogen phosphorylase"/>
    <property type="match status" value="1"/>
</dbReference>
<dbReference type="GO" id="GO:0016757">
    <property type="term" value="F:glycosyltransferase activity"/>
    <property type="evidence" value="ECO:0007669"/>
    <property type="project" value="UniProtKB-KW"/>
</dbReference>
<feature type="domain" description="Spore protein YkvP/CgeB glycosyl transferase-like" evidence="1">
    <location>
        <begin position="294"/>
        <end position="407"/>
    </location>
</feature>
<comment type="caution">
    <text evidence="2">The sequence shown here is derived from an EMBL/GenBank/DDBJ whole genome shotgun (WGS) entry which is preliminary data.</text>
</comment>
<evidence type="ECO:0000259" key="1">
    <source>
        <dbReference type="Pfam" id="PF13524"/>
    </source>
</evidence>
<dbReference type="Proteomes" id="UP001576776">
    <property type="component" value="Unassembled WGS sequence"/>
</dbReference>
<evidence type="ECO:0000313" key="3">
    <source>
        <dbReference type="Proteomes" id="UP001576776"/>
    </source>
</evidence>
<keyword evidence="2" id="KW-0328">Glycosyltransferase</keyword>
<dbReference type="EMBL" id="JBHFNS010000058">
    <property type="protein sequence ID" value="MFB2936496.1"/>
    <property type="molecule type" value="Genomic_DNA"/>
</dbReference>
<gene>
    <name evidence="2" type="ORF">ACE1B6_14695</name>
</gene>
<protein>
    <submittedName>
        <fullName evidence="2">Glycosyltransferase</fullName>
        <ecNumber evidence="2">2.4.-.-</ecNumber>
    </submittedName>
</protein>
<dbReference type="Pfam" id="PF13524">
    <property type="entry name" value="Glyco_trans_1_2"/>
    <property type="match status" value="1"/>
</dbReference>
<accession>A0ABV4YDD2</accession>